<protein>
    <submittedName>
        <fullName evidence="2">Tetratricopeptide repeat protein</fullName>
    </submittedName>
</protein>
<evidence type="ECO:0000313" key="2">
    <source>
        <dbReference type="EMBL" id="HFM97739.1"/>
    </source>
</evidence>
<sequence length="240" mass="25955">MFLLPIILGIVCQVALGSWSGPELPGAISNQTTDLSKVGASTGQLSQQPTDFAAEGKRLLEQQDWAGAEAAFRKALLINRQDAKTQNNLGNALAQQGKLVEAIAAFRQATQLDPSLSAAYYNLGYALAQQKDLDASVVAFQQAAKLSPRDADTHYFLGVVLGQQGRYGEAIAAYRRTIELDPDYAEAYGNLGLALAETGRIQEASAALTNARDYFNRQGRSQDAARAEQYLQRIQSQLSE</sequence>
<dbReference type="AlphaFoldDB" id="A0A7C3PER4"/>
<dbReference type="InterPro" id="IPR052943">
    <property type="entry name" value="TMTC_O-mannosyl-trnsfr"/>
</dbReference>
<dbReference type="PANTHER" id="PTHR44809">
    <property type="match status" value="1"/>
</dbReference>
<proteinExistence type="predicted"/>
<gene>
    <name evidence="2" type="ORF">ENR64_08210</name>
</gene>
<dbReference type="PROSITE" id="PS50293">
    <property type="entry name" value="TPR_REGION"/>
    <property type="match status" value="2"/>
</dbReference>
<reference evidence="2" key="1">
    <citation type="journal article" date="2020" name="mSystems">
        <title>Genome- and Community-Level Interaction Insights into Carbon Utilization and Element Cycling Functions of Hydrothermarchaeota in Hydrothermal Sediment.</title>
        <authorList>
            <person name="Zhou Z."/>
            <person name="Liu Y."/>
            <person name="Xu W."/>
            <person name="Pan J."/>
            <person name="Luo Z.H."/>
            <person name="Li M."/>
        </authorList>
    </citation>
    <scope>NUCLEOTIDE SEQUENCE [LARGE SCALE GENOMIC DNA]</scope>
    <source>
        <strain evidence="2">SpSt-418</strain>
    </source>
</reference>
<dbReference type="InterPro" id="IPR011990">
    <property type="entry name" value="TPR-like_helical_dom_sf"/>
</dbReference>
<dbReference type="EMBL" id="DSRU01000110">
    <property type="protein sequence ID" value="HFM97739.1"/>
    <property type="molecule type" value="Genomic_DNA"/>
</dbReference>
<dbReference type="SMART" id="SM00028">
    <property type="entry name" value="TPR"/>
    <property type="match status" value="5"/>
</dbReference>
<feature type="repeat" description="TPR" evidence="1">
    <location>
        <begin position="117"/>
        <end position="150"/>
    </location>
</feature>
<dbReference type="PROSITE" id="PS50005">
    <property type="entry name" value="TPR"/>
    <property type="match status" value="3"/>
</dbReference>
<dbReference type="Pfam" id="PF13414">
    <property type="entry name" value="TPR_11"/>
    <property type="match status" value="2"/>
</dbReference>
<accession>A0A7C3PER4</accession>
<dbReference type="Gene3D" id="1.25.40.10">
    <property type="entry name" value="Tetratricopeptide repeat domain"/>
    <property type="match status" value="2"/>
</dbReference>
<organism evidence="2">
    <name type="scientific">Oscillatoriales cyanobacterium SpSt-418</name>
    <dbReference type="NCBI Taxonomy" id="2282169"/>
    <lineage>
        <taxon>Bacteria</taxon>
        <taxon>Bacillati</taxon>
        <taxon>Cyanobacteriota</taxon>
        <taxon>Cyanophyceae</taxon>
        <taxon>Oscillatoriophycideae</taxon>
        <taxon>Oscillatoriales</taxon>
    </lineage>
</organism>
<dbReference type="PANTHER" id="PTHR44809:SF1">
    <property type="entry name" value="PROTEIN O-MANNOSYL-TRANSFERASE TMTC1"/>
    <property type="match status" value="1"/>
</dbReference>
<name>A0A7C3PER4_9CYAN</name>
<evidence type="ECO:0000256" key="1">
    <source>
        <dbReference type="PROSITE-ProRule" id="PRU00339"/>
    </source>
</evidence>
<keyword evidence="1" id="KW-0802">TPR repeat</keyword>
<dbReference type="SUPFAM" id="SSF48452">
    <property type="entry name" value="TPR-like"/>
    <property type="match status" value="1"/>
</dbReference>
<feature type="repeat" description="TPR" evidence="1">
    <location>
        <begin position="83"/>
        <end position="116"/>
    </location>
</feature>
<feature type="repeat" description="TPR" evidence="1">
    <location>
        <begin position="151"/>
        <end position="184"/>
    </location>
</feature>
<comment type="caution">
    <text evidence="2">The sequence shown here is derived from an EMBL/GenBank/DDBJ whole genome shotgun (WGS) entry which is preliminary data.</text>
</comment>
<dbReference type="InterPro" id="IPR019734">
    <property type="entry name" value="TPR_rpt"/>
</dbReference>